<organism evidence="5 6">
    <name type="scientific">Cyclopterus lumpus</name>
    <name type="common">Lumpsucker</name>
    <dbReference type="NCBI Taxonomy" id="8103"/>
    <lineage>
        <taxon>Eukaryota</taxon>
        <taxon>Metazoa</taxon>
        <taxon>Chordata</taxon>
        <taxon>Craniata</taxon>
        <taxon>Vertebrata</taxon>
        <taxon>Euteleostomi</taxon>
        <taxon>Actinopterygii</taxon>
        <taxon>Neopterygii</taxon>
        <taxon>Teleostei</taxon>
        <taxon>Neoteleostei</taxon>
        <taxon>Acanthomorphata</taxon>
        <taxon>Eupercaria</taxon>
        <taxon>Perciformes</taxon>
        <taxon>Cottioidei</taxon>
        <taxon>Cottales</taxon>
        <taxon>Cyclopteridae</taxon>
        <taxon>Cyclopterus</taxon>
    </lineage>
</organism>
<reference evidence="5" key="1">
    <citation type="submission" date="2025-08" db="UniProtKB">
        <authorList>
            <consortium name="Ensembl"/>
        </authorList>
    </citation>
    <scope>IDENTIFICATION</scope>
</reference>
<dbReference type="GO" id="GO:0031048">
    <property type="term" value="P:regulatory ncRNA-mediated heterochromatin formation"/>
    <property type="evidence" value="ECO:0007669"/>
    <property type="project" value="TreeGrafter"/>
</dbReference>
<evidence type="ECO:0000256" key="2">
    <source>
        <dbReference type="ARBA" id="ARBA00009265"/>
    </source>
</evidence>
<evidence type="ECO:0000313" key="6">
    <source>
        <dbReference type="Proteomes" id="UP000694565"/>
    </source>
</evidence>
<dbReference type="Pfam" id="PF08424">
    <property type="entry name" value="NRDE-2"/>
    <property type="match status" value="1"/>
</dbReference>
<name>A0A8C2Z4Y8_CYCLU</name>
<feature type="compositionally biased region" description="Polar residues" evidence="4">
    <location>
        <begin position="660"/>
        <end position="672"/>
    </location>
</feature>
<evidence type="ECO:0000256" key="4">
    <source>
        <dbReference type="SAM" id="MobiDB-lite"/>
    </source>
</evidence>
<keyword evidence="6" id="KW-1185">Reference proteome</keyword>
<dbReference type="PANTHER" id="PTHR13471">
    <property type="entry name" value="TETRATRICOPEPTIDE-LIKE HELICAL"/>
    <property type="match status" value="1"/>
</dbReference>
<dbReference type="Proteomes" id="UP000694565">
    <property type="component" value="Unplaced"/>
</dbReference>
<dbReference type="AlphaFoldDB" id="A0A8C2Z4Y8"/>
<dbReference type="PANTHER" id="PTHR13471:SF0">
    <property type="entry name" value="NUCLEAR EXOSOME REGULATOR NRDE2"/>
    <property type="match status" value="1"/>
</dbReference>
<proteinExistence type="inferred from homology"/>
<reference evidence="5" key="2">
    <citation type="submission" date="2025-09" db="UniProtKB">
        <authorList>
            <consortium name="Ensembl"/>
        </authorList>
    </citation>
    <scope>IDENTIFICATION</scope>
</reference>
<dbReference type="GO" id="GO:1902369">
    <property type="term" value="P:negative regulation of RNA catabolic process"/>
    <property type="evidence" value="ECO:0007669"/>
    <property type="project" value="TreeGrafter"/>
</dbReference>
<evidence type="ECO:0000313" key="5">
    <source>
        <dbReference type="Ensembl" id="ENSCLMP00005020441.1"/>
    </source>
</evidence>
<keyword evidence="3" id="KW-0539">Nucleus</keyword>
<feature type="region of interest" description="Disordered" evidence="4">
    <location>
        <begin position="307"/>
        <end position="327"/>
    </location>
</feature>
<dbReference type="GeneTree" id="ENSGT00390000005524"/>
<dbReference type="Ensembl" id="ENSCLMT00005021482.1">
    <property type="protein sequence ID" value="ENSCLMP00005020441.1"/>
    <property type="gene ID" value="ENSCLMG00005010221.1"/>
</dbReference>
<comment type="subcellular location">
    <subcellularLocation>
        <location evidence="1">Nucleus</location>
    </subcellularLocation>
</comment>
<accession>A0A8C2Z4Y8</accession>
<sequence>QGFLGAAMPSAPPPSSRLVADIDSKSSRVYDSSTALWLQGKGQQEQTQQQDTQTGQSAALLTGRTEEFNRRLREQPADTQLWLKFIRYQDELSVTVFGGEKEQQGGDAAERRKSSYRAVQEKKLSIAERAVATNHGCVALQLERLRICQELLEPSLLAKEWKKLVFLHPNSAPLWREYLLFTQSYFSNFTVSKVNAAYGKCLSTLSAVRDGSMVSHPALPGLEEDILDIFTQQCHYLRQSGHSEKATSLFQAMIDFTFYKPDSVRKLSTKQQVEFFEPFWDKAGRSESGEMGARGWKAWMLQQERGGWLQPSEEEEEEDEEEVKDRSQPRWTVWLDVEPPRGQSEVDCEDPDRQVLFDDIGPSLICLSSPELQLRLLLRFVSFLGLPVDSVLSAAPVSLACCWRTFLCSLRGTRKWPGLGKLGERFVANIFSVVQPVIPAHHRAALSLSWMQYEKLKVGVGLLDSKKRLRSQGKSASGLPSNCSKNPITARRWRCGRSTPTWSGCWATSKRLAKSSHGQCDGGNNGAEEPRPLRAVSAVGPNWRWRTARVWRGEGLPDVAVSPAVCVLTRLAEGTSSSSQSLSPVSILKARKSYEQALADLLGDKLRPRGLISCYALFQYLTMGVQAANAVYSQARERMEVLHHTLTQRNSEMEEASLAGTDTGTDAGQSAEDSSHTRRHCVHRLASDCETLAVQHAALLRYHNTVGVFPLATLRQALTSALATWSSSAPLWSIYIQNRYHSAGRARRFFHSVTRDNSSVVPRLFAIVAEQQRKQLVDAAQRSCCHDAALPILNRMGAHCPLLWRMYIHFLFSLSLSLFVCVCECKFALMQICVCDQGLYMDAVQLFPEHLQEFVDLMTEKELRLRLPLEELDILLEE</sequence>
<evidence type="ECO:0000256" key="3">
    <source>
        <dbReference type="ARBA" id="ARBA00023242"/>
    </source>
</evidence>
<dbReference type="GO" id="GO:0071013">
    <property type="term" value="C:catalytic step 2 spliceosome"/>
    <property type="evidence" value="ECO:0007669"/>
    <property type="project" value="TreeGrafter"/>
</dbReference>
<dbReference type="InterPro" id="IPR013633">
    <property type="entry name" value="NRDE-2"/>
</dbReference>
<feature type="region of interest" description="Disordered" evidence="4">
    <location>
        <begin position="650"/>
        <end position="675"/>
    </location>
</feature>
<protein>
    <submittedName>
        <fullName evidence="5">NRDE-2, necessary for RNA interference, domain containing</fullName>
    </submittedName>
</protein>
<comment type="similarity">
    <text evidence="2">Belongs to the NRDE2 family.</text>
</comment>
<dbReference type="FunFam" id="1.25.40.10:FF:001107">
    <property type="entry name" value="Protein NRDE2-like protein"/>
    <property type="match status" value="1"/>
</dbReference>
<feature type="compositionally biased region" description="Acidic residues" evidence="4">
    <location>
        <begin position="312"/>
        <end position="322"/>
    </location>
</feature>
<evidence type="ECO:0000256" key="1">
    <source>
        <dbReference type="ARBA" id="ARBA00004123"/>
    </source>
</evidence>